<evidence type="ECO:0000256" key="1">
    <source>
        <dbReference type="SAM" id="Phobius"/>
    </source>
</evidence>
<keyword evidence="1" id="KW-0472">Membrane</keyword>
<evidence type="ECO:0008006" key="4">
    <source>
        <dbReference type="Google" id="ProtNLM"/>
    </source>
</evidence>
<feature type="transmembrane region" description="Helical" evidence="1">
    <location>
        <begin position="201"/>
        <end position="228"/>
    </location>
</feature>
<feature type="transmembrane region" description="Helical" evidence="1">
    <location>
        <begin position="109"/>
        <end position="133"/>
    </location>
</feature>
<dbReference type="eggNOG" id="COG5473">
    <property type="taxonomic scope" value="Bacteria"/>
</dbReference>
<comment type="caution">
    <text evidence="2">The sequence shown here is derived from an EMBL/GenBank/DDBJ whole genome shotgun (WGS) entry which is preliminary data.</text>
</comment>
<evidence type="ECO:0000313" key="3">
    <source>
        <dbReference type="Proteomes" id="UP000013232"/>
    </source>
</evidence>
<dbReference type="Pfam" id="PF09955">
    <property type="entry name" value="DUF2189"/>
    <property type="match status" value="1"/>
</dbReference>
<sequence length="248" mass="26524">MTPTPLKPAAVRISDITAALSSGWRQFSAMPTLSIAYAAVFVVLGAILFAALESMSIAPISLSFAGGFMLIGPALLAGFFSLGDSLRAGRRPAAADIWRGFTRMPRGGWVVSFVCALLFLIWITDAGTLYGFMIGREPAQLARLLEADEAIRRFVFFSSIMGAVLAFILFAVSAFSIPLIYDGRANLVSGVVASVRAVFGRFGVVMVWACLLAAVIIASAIVLPLLLVTLPVMAYASRELYFRIYPPG</sequence>
<dbReference type="InterPro" id="IPR018692">
    <property type="entry name" value="DUF2189"/>
</dbReference>
<dbReference type="EMBL" id="AMXE01000073">
    <property type="protein sequence ID" value="ENO85515.1"/>
    <property type="molecule type" value="Genomic_DNA"/>
</dbReference>
<protein>
    <recommendedName>
        <fullName evidence="4">DUF2189 domain-containing protein</fullName>
    </recommendedName>
</protein>
<dbReference type="RefSeq" id="WP_004342424.1">
    <property type="nucleotide sequence ID" value="NZ_AMXE01000073.1"/>
</dbReference>
<gene>
    <name evidence="2" type="ORF">C666_15140</name>
</gene>
<dbReference type="AlphaFoldDB" id="N6Y1V4"/>
<proteinExistence type="predicted"/>
<feature type="transmembrane region" description="Helical" evidence="1">
    <location>
        <begin position="64"/>
        <end position="82"/>
    </location>
</feature>
<keyword evidence="3" id="KW-1185">Reference proteome</keyword>
<dbReference type="STRING" id="1123367.GCA_000621305_00904"/>
<organism evidence="2 3">
    <name type="scientific">Thauera linaloolentis (strain DSM 12138 / JCM 21573 / CCUG 41526 / CIP 105981 / IAM 15112 / NBRC 102519 / 47Lol)</name>
    <dbReference type="NCBI Taxonomy" id="1123367"/>
    <lineage>
        <taxon>Bacteria</taxon>
        <taxon>Pseudomonadati</taxon>
        <taxon>Pseudomonadota</taxon>
        <taxon>Betaproteobacteria</taxon>
        <taxon>Rhodocyclales</taxon>
        <taxon>Zoogloeaceae</taxon>
        <taxon>Thauera</taxon>
    </lineage>
</organism>
<evidence type="ECO:0000313" key="2">
    <source>
        <dbReference type="EMBL" id="ENO85515.1"/>
    </source>
</evidence>
<keyword evidence="1" id="KW-1133">Transmembrane helix</keyword>
<keyword evidence="1" id="KW-0812">Transmembrane</keyword>
<dbReference type="Proteomes" id="UP000013232">
    <property type="component" value="Unassembled WGS sequence"/>
</dbReference>
<accession>N6Y1V4</accession>
<name>N6Y1V4_THAL4</name>
<feature type="transmembrane region" description="Helical" evidence="1">
    <location>
        <begin position="34"/>
        <end position="52"/>
    </location>
</feature>
<feature type="transmembrane region" description="Helical" evidence="1">
    <location>
        <begin position="154"/>
        <end position="181"/>
    </location>
</feature>
<reference evidence="2 3" key="1">
    <citation type="submission" date="2012-09" db="EMBL/GenBank/DDBJ databases">
        <title>Draft Genome Sequences of 6 Strains from Genus Thauera.</title>
        <authorList>
            <person name="Liu B."/>
            <person name="Shapleigh J.P."/>
            <person name="Frostegard A.H."/>
        </authorList>
    </citation>
    <scope>NUCLEOTIDE SEQUENCE [LARGE SCALE GENOMIC DNA]</scope>
    <source>
        <strain evidence="3">47Lol / DSM 12138</strain>
    </source>
</reference>